<evidence type="ECO:0000259" key="2">
    <source>
        <dbReference type="PROSITE" id="PS51379"/>
    </source>
</evidence>
<dbReference type="InterPro" id="IPR052395">
    <property type="entry name" value="ET_Ferredoxin"/>
</dbReference>
<dbReference type="InterPro" id="IPR017896">
    <property type="entry name" value="4Fe4S_Fe-S-bd"/>
</dbReference>
<dbReference type="SUPFAM" id="SSF54862">
    <property type="entry name" value="4Fe-4S ferredoxins"/>
    <property type="match status" value="1"/>
</dbReference>
<sequence>MLHYTVVNKKNCGSCGLCASVAPDIYQLDGKGKSFGVLDNNEGIMGIPKIFLKAMLAASDGCPTSSIQVRKEPFINKVKIQYKNY</sequence>
<protein>
    <submittedName>
        <fullName evidence="3">Ferredoxin</fullName>
    </submittedName>
</protein>
<organism evidence="3 4">
    <name type="scientific">Bacillus mycoides</name>
    <dbReference type="NCBI Taxonomy" id="1405"/>
    <lineage>
        <taxon>Bacteria</taxon>
        <taxon>Bacillati</taxon>
        <taxon>Bacillota</taxon>
        <taxon>Bacilli</taxon>
        <taxon>Bacillales</taxon>
        <taxon>Bacillaceae</taxon>
        <taxon>Bacillus</taxon>
        <taxon>Bacillus cereus group</taxon>
    </lineage>
</organism>
<gene>
    <name evidence="3" type="ORF">BWGO95_03766</name>
</gene>
<proteinExistence type="predicted"/>
<dbReference type="PROSITE" id="PS51379">
    <property type="entry name" value="4FE4S_FER_2"/>
    <property type="match status" value="1"/>
</dbReference>
<reference evidence="3 4" key="1">
    <citation type="submission" date="2016-08" db="EMBL/GenBank/DDBJ databases">
        <authorList>
            <person name="Seilhamer J.J."/>
        </authorList>
    </citation>
    <scope>NUCLEOTIDE SEQUENCE [LARGE SCALE GENOMIC DNA]</scope>
    <source>
        <strain evidence="3 4">SDA_GO95</strain>
    </source>
</reference>
<evidence type="ECO:0000256" key="1">
    <source>
        <dbReference type="ARBA" id="ARBA00001966"/>
    </source>
</evidence>
<feature type="domain" description="4Fe-4S ferredoxin-type" evidence="2">
    <location>
        <begin position="3"/>
        <end position="31"/>
    </location>
</feature>
<evidence type="ECO:0000313" key="3">
    <source>
        <dbReference type="EMBL" id="SCB69602.1"/>
    </source>
</evidence>
<dbReference type="RefSeq" id="WP_016105915.1">
    <property type="nucleotide sequence ID" value="NZ_FMAK01000046.1"/>
</dbReference>
<accession>A0A1G4EUC8</accession>
<dbReference type="EMBL" id="FMAK01000046">
    <property type="protein sequence ID" value="SCB69602.1"/>
    <property type="molecule type" value="Genomic_DNA"/>
</dbReference>
<dbReference type="Proteomes" id="UP000195696">
    <property type="component" value="Unassembled WGS sequence"/>
</dbReference>
<dbReference type="PANTHER" id="PTHR39163">
    <property type="entry name" value="FERREDOXIN"/>
    <property type="match status" value="1"/>
</dbReference>
<name>A0A1G4EUC8_BACMY</name>
<dbReference type="Pfam" id="PF13370">
    <property type="entry name" value="Fer4_13"/>
    <property type="match status" value="1"/>
</dbReference>
<dbReference type="AlphaFoldDB" id="A0A1G4EUC8"/>
<comment type="cofactor">
    <cofactor evidence="1">
        <name>[4Fe-4S] cluster</name>
        <dbReference type="ChEBI" id="CHEBI:49883"/>
    </cofactor>
</comment>
<evidence type="ECO:0000313" key="4">
    <source>
        <dbReference type="Proteomes" id="UP000195696"/>
    </source>
</evidence>
<dbReference type="Gene3D" id="3.30.70.20">
    <property type="match status" value="1"/>
</dbReference>
<dbReference type="PANTHER" id="PTHR39163:SF1">
    <property type="entry name" value="FERREDOXIN"/>
    <property type="match status" value="1"/>
</dbReference>